<accession>A0A9X2D4H6</accession>
<keyword evidence="2" id="KW-1133">Transmembrane helix</keyword>
<organism evidence="3 4">
    <name type="scientific">Nocardioides bruguierae</name>
    <dbReference type="NCBI Taxonomy" id="2945102"/>
    <lineage>
        <taxon>Bacteria</taxon>
        <taxon>Bacillati</taxon>
        <taxon>Actinomycetota</taxon>
        <taxon>Actinomycetes</taxon>
        <taxon>Propionibacteriales</taxon>
        <taxon>Nocardioidaceae</taxon>
        <taxon>Nocardioides</taxon>
    </lineage>
</organism>
<dbReference type="AlphaFoldDB" id="A0A9X2D4H6"/>
<protein>
    <submittedName>
        <fullName evidence="3">FxsA family protein</fullName>
    </submittedName>
</protein>
<evidence type="ECO:0000313" key="3">
    <source>
        <dbReference type="EMBL" id="MCM0619006.1"/>
    </source>
</evidence>
<keyword evidence="2" id="KW-0812">Transmembrane</keyword>
<evidence type="ECO:0000256" key="2">
    <source>
        <dbReference type="SAM" id="Phobius"/>
    </source>
</evidence>
<dbReference type="EMBL" id="JAMOIL010000001">
    <property type="protein sequence ID" value="MCM0619006.1"/>
    <property type="molecule type" value="Genomic_DNA"/>
</dbReference>
<dbReference type="GO" id="GO:0016020">
    <property type="term" value="C:membrane"/>
    <property type="evidence" value="ECO:0007669"/>
    <property type="project" value="InterPro"/>
</dbReference>
<dbReference type="InterPro" id="IPR007313">
    <property type="entry name" value="FxsA"/>
</dbReference>
<evidence type="ECO:0000313" key="4">
    <source>
        <dbReference type="Proteomes" id="UP001139485"/>
    </source>
</evidence>
<reference evidence="3" key="1">
    <citation type="submission" date="2022-05" db="EMBL/GenBank/DDBJ databases">
        <authorList>
            <person name="Tuo L."/>
        </authorList>
    </citation>
    <scope>NUCLEOTIDE SEQUENCE</scope>
    <source>
        <strain evidence="3">BSK12Z-4</strain>
    </source>
</reference>
<dbReference type="Proteomes" id="UP001139485">
    <property type="component" value="Unassembled WGS sequence"/>
</dbReference>
<proteinExistence type="predicted"/>
<keyword evidence="2" id="KW-0472">Membrane</keyword>
<evidence type="ECO:0000256" key="1">
    <source>
        <dbReference type="SAM" id="MobiDB-lite"/>
    </source>
</evidence>
<dbReference type="Pfam" id="PF04186">
    <property type="entry name" value="FxsA"/>
    <property type="match status" value="1"/>
</dbReference>
<dbReference type="NCBIfam" id="NF008528">
    <property type="entry name" value="PRK11463.1-2"/>
    <property type="match status" value="1"/>
</dbReference>
<comment type="caution">
    <text evidence="3">The sequence shown here is derived from an EMBL/GenBank/DDBJ whole genome shotgun (WGS) entry which is preliminary data.</text>
</comment>
<feature type="region of interest" description="Disordered" evidence="1">
    <location>
        <begin position="156"/>
        <end position="195"/>
    </location>
</feature>
<feature type="transmembrane region" description="Helical" evidence="2">
    <location>
        <begin position="21"/>
        <end position="41"/>
    </location>
</feature>
<name>A0A9X2D4H6_9ACTN</name>
<dbReference type="PANTHER" id="PTHR35335">
    <property type="entry name" value="UPF0716 PROTEIN FXSA"/>
    <property type="match status" value="1"/>
</dbReference>
<dbReference type="PANTHER" id="PTHR35335:SF1">
    <property type="entry name" value="UPF0716 PROTEIN FXSA"/>
    <property type="match status" value="1"/>
</dbReference>
<feature type="transmembrane region" description="Helical" evidence="2">
    <location>
        <begin position="96"/>
        <end position="121"/>
    </location>
</feature>
<feature type="compositionally biased region" description="Acidic residues" evidence="1">
    <location>
        <begin position="184"/>
        <end position="195"/>
    </location>
</feature>
<feature type="transmembrane region" description="Helical" evidence="2">
    <location>
        <begin position="47"/>
        <end position="67"/>
    </location>
</feature>
<dbReference type="RefSeq" id="WP_250825915.1">
    <property type="nucleotide sequence ID" value="NZ_JAMOIL010000001.1"/>
</dbReference>
<keyword evidence="4" id="KW-1185">Reference proteome</keyword>
<gene>
    <name evidence="3" type="ORF">M8330_01700</name>
</gene>
<sequence length="195" mass="20019">MSAPGPASGPTPGPRRRRSGWGWVLGLAFIGVPLIELWAVIQVGQVIGAGWTILLLVADSVLGAYLVRREFGHAWAALREALGSARMPARELADGALVLIGATLLLTPGFVTDALGLAMVLPVTRPLFRVLLARFVTTRAVGGGATSFGFTGGFPGGFPGAPGSGPDARRPGPGQGPVVRGDVVEPDEEDGPPRG</sequence>